<dbReference type="GO" id="GO:0005634">
    <property type="term" value="C:nucleus"/>
    <property type="evidence" value="ECO:0007669"/>
    <property type="project" value="TreeGrafter"/>
</dbReference>
<dbReference type="Pfam" id="PF00004">
    <property type="entry name" value="AAA"/>
    <property type="match status" value="1"/>
</dbReference>
<dbReference type="InterPro" id="IPR027417">
    <property type="entry name" value="P-loop_NTPase"/>
</dbReference>
<dbReference type="SMART" id="SM00382">
    <property type="entry name" value="AAA"/>
    <property type="match status" value="1"/>
</dbReference>
<dbReference type="Gene3D" id="3.40.50.300">
    <property type="entry name" value="P-loop containing nucleotide triphosphate hydrolases"/>
    <property type="match status" value="1"/>
</dbReference>
<dbReference type="PANTHER" id="PTHR23077">
    <property type="entry name" value="AAA-FAMILY ATPASE"/>
    <property type="match status" value="1"/>
</dbReference>
<dbReference type="GO" id="GO:0005524">
    <property type="term" value="F:ATP binding"/>
    <property type="evidence" value="ECO:0007669"/>
    <property type="project" value="UniProtKB-KW"/>
</dbReference>
<name>Q5DBH9_SCHJA</name>
<keyword evidence="2" id="KW-0067">ATP-binding</keyword>
<dbReference type="AlphaFoldDB" id="Q5DBH9"/>
<dbReference type="GO" id="GO:0042254">
    <property type="term" value="P:ribosome biogenesis"/>
    <property type="evidence" value="ECO:0007669"/>
    <property type="project" value="TreeGrafter"/>
</dbReference>
<dbReference type="InterPro" id="IPR003959">
    <property type="entry name" value="ATPase_AAA_core"/>
</dbReference>
<dbReference type="GO" id="GO:0016887">
    <property type="term" value="F:ATP hydrolysis activity"/>
    <property type="evidence" value="ECO:0007669"/>
    <property type="project" value="InterPro"/>
</dbReference>
<organism evidence="4">
    <name type="scientific">Schistosoma japonicum</name>
    <name type="common">Blood fluke</name>
    <dbReference type="NCBI Taxonomy" id="6182"/>
    <lineage>
        <taxon>Eukaryota</taxon>
        <taxon>Metazoa</taxon>
        <taxon>Spiralia</taxon>
        <taxon>Lophotrochozoa</taxon>
        <taxon>Platyhelminthes</taxon>
        <taxon>Trematoda</taxon>
        <taxon>Digenea</taxon>
        <taxon>Strigeidida</taxon>
        <taxon>Schistosomatoidea</taxon>
        <taxon>Schistosomatidae</taxon>
        <taxon>Schistosoma</taxon>
    </lineage>
</organism>
<evidence type="ECO:0000313" key="4">
    <source>
        <dbReference type="EMBL" id="AAW26827.1"/>
    </source>
</evidence>
<reference evidence="4" key="2">
    <citation type="journal article" date="2006" name="PLoS Pathog.">
        <title>New perspectives on host-parasite interplay by comparative transcriptomic and proteomic analyses of Schistosoma japonicum.</title>
        <authorList>
            <person name="Liu F."/>
            <person name="Lu J."/>
            <person name="Hu W."/>
            <person name="Wang S.Y."/>
            <person name="Cui S.J."/>
            <person name="Chi M."/>
            <person name="Yan Q."/>
            <person name="Wang X.R."/>
            <person name="Song H.D."/>
            <person name="Xu X.N."/>
            <person name="Wang J.J."/>
            <person name="Zhang X.L."/>
            <person name="Zhang X."/>
            <person name="Wang Z.Q."/>
            <person name="Xue C.L."/>
            <person name="Brindley P.J."/>
            <person name="McManus D.P."/>
            <person name="Yang P.Y."/>
            <person name="Feng Z."/>
            <person name="Chen Z."/>
            <person name="Han Z.G."/>
        </authorList>
    </citation>
    <scope>NUCLEOTIDE SEQUENCE</scope>
</reference>
<keyword evidence="1" id="KW-0547">Nucleotide-binding</keyword>
<accession>Q5DBH9</accession>
<sequence>MVHKLVVYPLIVTREIVDKALLIVVPAIKNTAEFVTIPDVTWADVGGLETTRQQLYNRFMLLIDDWERAQVLHRHSGGVLLEGPPGCGKTLVAKALSNQAGLNFLSVKGPEVLNKFQGESERRIREIFERARACQPCLIFFDEIDAICPRRDSDESTGNRISFRQMYFRCISTCICNLYDKI</sequence>
<evidence type="ECO:0000259" key="3">
    <source>
        <dbReference type="SMART" id="SM00382"/>
    </source>
</evidence>
<proteinExistence type="evidence at transcript level"/>
<dbReference type="GO" id="GO:0003723">
    <property type="term" value="F:RNA binding"/>
    <property type="evidence" value="ECO:0007669"/>
    <property type="project" value="TreeGrafter"/>
</dbReference>
<dbReference type="PANTHER" id="PTHR23077:SF171">
    <property type="entry name" value="NUCLEAR VALOSIN-CONTAINING PROTEIN-LIKE"/>
    <property type="match status" value="1"/>
</dbReference>
<dbReference type="InterPro" id="IPR050168">
    <property type="entry name" value="AAA_ATPase_domain"/>
</dbReference>
<evidence type="ECO:0000256" key="2">
    <source>
        <dbReference type="ARBA" id="ARBA00022840"/>
    </source>
</evidence>
<protein>
    <recommendedName>
        <fullName evidence="3">AAA+ ATPase domain-containing protein</fullName>
    </recommendedName>
</protein>
<dbReference type="InterPro" id="IPR003593">
    <property type="entry name" value="AAA+_ATPase"/>
</dbReference>
<dbReference type="GO" id="GO:1990275">
    <property type="term" value="F:preribosome binding"/>
    <property type="evidence" value="ECO:0007669"/>
    <property type="project" value="TreeGrafter"/>
</dbReference>
<evidence type="ECO:0000256" key="1">
    <source>
        <dbReference type="ARBA" id="ARBA00022741"/>
    </source>
</evidence>
<dbReference type="SUPFAM" id="SSF52540">
    <property type="entry name" value="P-loop containing nucleoside triphosphate hydrolases"/>
    <property type="match status" value="1"/>
</dbReference>
<dbReference type="EMBL" id="AY815095">
    <property type="protein sequence ID" value="AAW26827.1"/>
    <property type="molecule type" value="mRNA"/>
</dbReference>
<reference evidence="4" key="1">
    <citation type="submission" date="2004-11" db="EMBL/GenBank/DDBJ databases">
        <title>The full-length cDNA sequences of Schistosoma japonicum genes.</title>
        <authorList>
            <person name="Han Z."/>
        </authorList>
    </citation>
    <scope>NUCLEOTIDE SEQUENCE</scope>
</reference>
<feature type="domain" description="AAA+ ATPase" evidence="3">
    <location>
        <begin position="75"/>
        <end position="172"/>
    </location>
</feature>